<keyword evidence="3" id="KW-1133">Transmembrane helix</keyword>
<keyword evidence="3" id="KW-0472">Membrane</keyword>
<reference evidence="5 6" key="1">
    <citation type="submission" date="2021-11" db="EMBL/GenBank/DDBJ databases">
        <title>Lacrimispora sp. nov. NSJ-141 isolated from human feces.</title>
        <authorList>
            <person name="Abdugheni R."/>
        </authorList>
    </citation>
    <scope>NUCLEOTIDE SEQUENCE [LARGE SCALE GENOMIC DNA]</scope>
    <source>
        <strain evidence="5 6">NSJ-141</strain>
    </source>
</reference>
<keyword evidence="1" id="KW-0067">ATP-binding</keyword>
<dbReference type="InterPro" id="IPR000719">
    <property type="entry name" value="Prot_kinase_dom"/>
</dbReference>
<organism evidence="5 6">
    <name type="scientific">Lientehia hominis</name>
    <dbReference type="NCBI Taxonomy" id="2897778"/>
    <lineage>
        <taxon>Bacteria</taxon>
        <taxon>Bacillati</taxon>
        <taxon>Bacillota</taxon>
        <taxon>Clostridia</taxon>
        <taxon>Lachnospirales</taxon>
        <taxon>Lachnospiraceae</taxon>
        <taxon>Lientehia</taxon>
    </lineage>
</organism>
<evidence type="ECO:0000259" key="4">
    <source>
        <dbReference type="PROSITE" id="PS50011"/>
    </source>
</evidence>
<gene>
    <name evidence="5" type="ORF">LQE92_10355</name>
</gene>
<dbReference type="Gene3D" id="3.30.200.20">
    <property type="entry name" value="Phosphorylase Kinase, domain 1"/>
    <property type="match status" value="1"/>
</dbReference>
<dbReference type="Proteomes" id="UP001299265">
    <property type="component" value="Unassembled WGS sequence"/>
</dbReference>
<feature type="transmembrane region" description="Helical" evidence="3">
    <location>
        <begin position="353"/>
        <end position="372"/>
    </location>
</feature>
<evidence type="ECO:0000256" key="2">
    <source>
        <dbReference type="SAM" id="MobiDB-lite"/>
    </source>
</evidence>
<name>A0AAP2RJZ9_9FIRM</name>
<feature type="domain" description="Protein kinase" evidence="4">
    <location>
        <begin position="29"/>
        <end position="299"/>
    </location>
</feature>
<dbReference type="Pfam" id="PF16472">
    <property type="entry name" value="DUF5050"/>
    <property type="match status" value="1"/>
</dbReference>
<dbReference type="GO" id="GO:0005737">
    <property type="term" value="C:cytoplasm"/>
    <property type="evidence" value="ECO:0007669"/>
    <property type="project" value="TreeGrafter"/>
</dbReference>
<evidence type="ECO:0000256" key="1">
    <source>
        <dbReference type="PROSITE-ProRule" id="PRU10141"/>
    </source>
</evidence>
<dbReference type="Gene3D" id="1.10.510.10">
    <property type="entry name" value="Transferase(Phosphotransferase) domain 1"/>
    <property type="match status" value="1"/>
</dbReference>
<dbReference type="GO" id="GO:0004674">
    <property type="term" value="F:protein serine/threonine kinase activity"/>
    <property type="evidence" value="ECO:0007669"/>
    <property type="project" value="TreeGrafter"/>
</dbReference>
<keyword evidence="3" id="KW-0812">Transmembrane</keyword>
<dbReference type="Pfam" id="PF00069">
    <property type="entry name" value="Pkinase"/>
    <property type="match status" value="1"/>
</dbReference>
<dbReference type="InterPro" id="IPR008266">
    <property type="entry name" value="Tyr_kinase_AS"/>
</dbReference>
<dbReference type="InterPro" id="IPR017441">
    <property type="entry name" value="Protein_kinase_ATP_BS"/>
</dbReference>
<dbReference type="InterPro" id="IPR011042">
    <property type="entry name" value="6-blade_b-propeller_TolB-like"/>
</dbReference>
<protein>
    <submittedName>
        <fullName evidence="5">DUF5050 domain-containing protein</fullName>
    </submittedName>
</protein>
<dbReference type="PROSITE" id="PS00109">
    <property type="entry name" value="PROTEIN_KINASE_TYR"/>
    <property type="match status" value="1"/>
</dbReference>
<accession>A0AAP2RJZ9</accession>
<dbReference type="GO" id="GO:0005524">
    <property type="term" value="F:ATP binding"/>
    <property type="evidence" value="ECO:0007669"/>
    <property type="project" value="UniProtKB-UniRule"/>
</dbReference>
<dbReference type="PROSITE" id="PS00107">
    <property type="entry name" value="PROTEIN_KINASE_ATP"/>
    <property type="match status" value="1"/>
</dbReference>
<dbReference type="PANTHER" id="PTHR24361">
    <property type="entry name" value="MITOGEN-ACTIVATED KINASE KINASE KINASE"/>
    <property type="match status" value="1"/>
</dbReference>
<dbReference type="Gene3D" id="2.120.10.30">
    <property type="entry name" value="TolB, C-terminal domain"/>
    <property type="match status" value="1"/>
</dbReference>
<proteinExistence type="predicted"/>
<feature type="binding site" evidence="1">
    <location>
        <position position="58"/>
    </location>
    <ligand>
        <name>ATP</name>
        <dbReference type="ChEBI" id="CHEBI:30616"/>
    </ligand>
</feature>
<dbReference type="PROSITE" id="PS50011">
    <property type="entry name" value="PROTEIN_KINASE_DOM"/>
    <property type="match status" value="1"/>
</dbReference>
<evidence type="ECO:0000313" key="5">
    <source>
        <dbReference type="EMBL" id="MCD2493025.1"/>
    </source>
</evidence>
<sequence length="846" mass="94143">MESMEKNSGAEGARAPHHLPFRTILNGKYMVQRVLGEGGFGITYEGWDLNLELKVAIKEYYPSGFVTRGNTEVIAYTGGGEEYYEKGKQKFLSEAKTLARFYFLPGIVGVKDFFLENNTAYIVMEFLDGVTLKTYTEQAGGRLPSQQVLDFMRPVMHSLAEVHKSGLIHRDISPENIMITKEGQVKLLDFGAARDISPEGEKSLSVLLKPGYAPEEQYRTHGEQGPWTDVYALCATIYRCVTGESPEEPLERARHDELKPPSMMGAQLTPQQDMAIVRGLSLYAENRFQNVEELEAALYGGSFTGEPPVPEPQTNINRTLPENPAANPYAMPEGNIQAAPVMQKEGKKRGKKVIIGLIALICILAGGIIWVLSTGKRGGTAMGSSNGNIHNNGFVASGKSGDVYACRLGGYLAVENSIGNWEVIEGENGGYVNVWKNWIYYLDEDYRVVKRPLSDPEKSPQTVGGREVGGFLISGGTIYYFDDDGAIHRMNLDGSKDEVINSGENIGLNIENGWVYFLRNEGSSGILYKMKTDGTKLQKVGTDESEMFIVQDGWVYYTNMSKDNELYRMRVDGSQNQSLGIGEADMFNICGDWIYYQGVDHDRALCRVKKDGSGEKVLDSKVPELLFSSGDTVYYIVQEDSDASYSLYSMPVNGSKSELVLTQNGKTSLAEKTPQRETEEEPSIPQNEGDGGELMYQGEPFDYQDTVIDRINQDEMQNLEVGTEAGLTYVDYRVEGCDLADGLNSDGSQTLKVYISFICDRDMEILNYDFMIIAMKENADGDDEDLKLCVASSMNDNEFPVKAEGEGVYSAVFEYKVPYGYEYILMYTNIIDDKTNGSLYLTYLYE</sequence>
<feature type="region of interest" description="Disordered" evidence="2">
    <location>
        <begin position="665"/>
        <end position="694"/>
    </location>
</feature>
<keyword evidence="6" id="KW-1185">Reference proteome</keyword>
<dbReference type="SUPFAM" id="SSF82171">
    <property type="entry name" value="DPP6 N-terminal domain-like"/>
    <property type="match status" value="1"/>
</dbReference>
<comment type="caution">
    <text evidence="5">The sequence shown here is derived from an EMBL/GenBank/DDBJ whole genome shotgun (WGS) entry which is preliminary data.</text>
</comment>
<dbReference type="AlphaFoldDB" id="A0AAP2RJZ9"/>
<keyword evidence="1" id="KW-0547">Nucleotide-binding</keyword>
<dbReference type="RefSeq" id="WP_231062887.1">
    <property type="nucleotide sequence ID" value="NZ_JAJNOR010000005.1"/>
</dbReference>
<dbReference type="InterPro" id="IPR053235">
    <property type="entry name" value="Ser_Thr_kinase"/>
</dbReference>
<dbReference type="EMBL" id="JAJNOR010000005">
    <property type="protein sequence ID" value="MCD2493025.1"/>
    <property type="molecule type" value="Genomic_DNA"/>
</dbReference>
<dbReference type="SUPFAM" id="SSF56112">
    <property type="entry name" value="Protein kinase-like (PK-like)"/>
    <property type="match status" value="1"/>
</dbReference>
<evidence type="ECO:0000313" key="6">
    <source>
        <dbReference type="Proteomes" id="UP001299265"/>
    </source>
</evidence>
<dbReference type="CDD" id="cd14014">
    <property type="entry name" value="STKc_PknB_like"/>
    <property type="match status" value="1"/>
</dbReference>
<dbReference type="InterPro" id="IPR032485">
    <property type="entry name" value="LRP1-like_beta_prop"/>
</dbReference>
<dbReference type="InterPro" id="IPR011009">
    <property type="entry name" value="Kinase-like_dom_sf"/>
</dbReference>
<evidence type="ECO:0000256" key="3">
    <source>
        <dbReference type="SAM" id="Phobius"/>
    </source>
</evidence>